<feature type="compositionally biased region" description="Basic and acidic residues" evidence="5">
    <location>
        <begin position="334"/>
        <end position="345"/>
    </location>
</feature>
<evidence type="ECO:0000313" key="9">
    <source>
        <dbReference type="Proteomes" id="UP000032180"/>
    </source>
</evidence>
<dbReference type="Gene3D" id="3.30.40.10">
    <property type="entry name" value="Zinc/RING finger domain, C3HC4 (zinc finger)"/>
    <property type="match status" value="1"/>
</dbReference>
<feature type="domain" description="PHD-type" evidence="6">
    <location>
        <begin position="1001"/>
        <end position="1059"/>
    </location>
</feature>
<reference evidence="8 9" key="1">
    <citation type="submission" date="2012-08" db="EMBL/GenBank/DDBJ databases">
        <title>Oryza genome evolution.</title>
        <authorList>
            <person name="Wing R.A."/>
        </authorList>
    </citation>
    <scope>NUCLEOTIDE SEQUENCE</scope>
</reference>
<dbReference type="SUPFAM" id="SSF57903">
    <property type="entry name" value="FYVE/PHD zinc finger"/>
    <property type="match status" value="3"/>
</dbReference>
<dbReference type="AlphaFoldDB" id="A0A0D9V1V4"/>
<dbReference type="InterPro" id="IPR011011">
    <property type="entry name" value="Znf_FYVE_PHD"/>
</dbReference>
<dbReference type="PANTHER" id="PTHR46951">
    <property type="entry name" value="BED-TYPE DOMAIN-CONTAINING PROTEIN"/>
    <property type="match status" value="1"/>
</dbReference>
<keyword evidence="2 4" id="KW-0863">Zinc-finger</keyword>
<dbReference type="InterPro" id="IPR019787">
    <property type="entry name" value="Znf_PHD-finger"/>
</dbReference>
<dbReference type="GO" id="GO:0003677">
    <property type="term" value="F:DNA binding"/>
    <property type="evidence" value="ECO:0007669"/>
    <property type="project" value="InterPro"/>
</dbReference>
<dbReference type="InterPro" id="IPR003656">
    <property type="entry name" value="Znf_BED"/>
</dbReference>
<dbReference type="EnsemblPlants" id="LPERR01G16460.2">
    <property type="protein sequence ID" value="LPERR01G16460.2"/>
    <property type="gene ID" value="LPERR01G16460"/>
</dbReference>
<keyword evidence="1" id="KW-0479">Metal-binding</keyword>
<evidence type="ECO:0000313" key="8">
    <source>
        <dbReference type="EnsemblPlants" id="LPERR01G16460.2"/>
    </source>
</evidence>
<organism evidence="8 9">
    <name type="scientific">Leersia perrieri</name>
    <dbReference type="NCBI Taxonomy" id="77586"/>
    <lineage>
        <taxon>Eukaryota</taxon>
        <taxon>Viridiplantae</taxon>
        <taxon>Streptophyta</taxon>
        <taxon>Embryophyta</taxon>
        <taxon>Tracheophyta</taxon>
        <taxon>Spermatophyta</taxon>
        <taxon>Magnoliopsida</taxon>
        <taxon>Liliopsida</taxon>
        <taxon>Poales</taxon>
        <taxon>Poaceae</taxon>
        <taxon>BOP clade</taxon>
        <taxon>Oryzoideae</taxon>
        <taxon>Oryzeae</taxon>
        <taxon>Oryzinae</taxon>
        <taxon>Leersia</taxon>
    </lineage>
</organism>
<feature type="compositionally biased region" description="Polar residues" evidence="5">
    <location>
        <begin position="495"/>
        <end position="524"/>
    </location>
</feature>
<dbReference type="GO" id="GO:0008270">
    <property type="term" value="F:zinc ion binding"/>
    <property type="evidence" value="ECO:0007669"/>
    <property type="project" value="UniProtKB-KW"/>
</dbReference>
<feature type="compositionally biased region" description="Low complexity" evidence="5">
    <location>
        <begin position="33"/>
        <end position="71"/>
    </location>
</feature>
<reference evidence="9" key="2">
    <citation type="submission" date="2013-12" db="EMBL/GenBank/DDBJ databases">
        <authorList>
            <person name="Yu Y."/>
            <person name="Lee S."/>
            <person name="de Baynast K."/>
            <person name="Wissotski M."/>
            <person name="Liu L."/>
            <person name="Talag J."/>
            <person name="Goicoechea J."/>
            <person name="Angelova A."/>
            <person name="Jetty R."/>
            <person name="Kudrna D."/>
            <person name="Golser W."/>
            <person name="Rivera L."/>
            <person name="Zhang J."/>
            <person name="Wing R."/>
        </authorList>
    </citation>
    <scope>NUCLEOTIDE SEQUENCE</scope>
</reference>
<protein>
    <recommendedName>
        <fullName evidence="10">PHD-type domain-containing protein</fullName>
    </recommendedName>
</protein>
<evidence type="ECO:0000256" key="5">
    <source>
        <dbReference type="SAM" id="MobiDB-lite"/>
    </source>
</evidence>
<feature type="domain" description="BED-type" evidence="7">
    <location>
        <begin position="91"/>
        <end position="147"/>
    </location>
</feature>
<keyword evidence="9" id="KW-1185">Reference proteome</keyword>
<dbReference type="PROSITE" id="PS50808">
    <property type="entry name" value="ZF_BED"/>
    <property type="match status" value="1"/>
</dbReference>
<evidence type="ECO:0000259" key="7">
    <source>
        <dbReference type="PROSITE" id="PS50808"/>
    </source>
</evidence>
<dbReference type="Gramene" id="LPERR01G16460.2">
    <property type="protein sequence ID" value="LPERR01G16460.2"/>
    <property type="gene ID" value="LPERR01G16460"/>
</dbReference>
<sequence length="1153" mass="131649">MDVGKDKGKEKVHFRDSSSQETLRTYKRRRQPGLEPQPQPQQQLPQPQSEQEQQQQPQPKVEPEQQQQPQTEPEPKTGDVPARQVNEFFWKSRDIGWKHGIMIDENRQHWKCKYCDLTRYGGGVSRLKRHLAGDLDVKMCPNVPADVSEKIREHLRKKRERRKKRAAQNGVTAKSTSDDINAQKDPLPVYSEEVTGVDTVLEEVTNHTSHDNQATMLLRGIRDIGWEHAVDLDGNKRRWQCKWCSLCRSGGVTTLKAHLTDGSCPRIPKEISKQVLNFIEEKRAARHLFNTNAKSPFNVKLDEDLVNLSQIQVEGTLPLTDDQQPSRNVMHMQTSDKRSINESEKVAAGSKQQGAEHSGQLLDHCQQLMKSGDRPEEDCTLKYGRCQILDKNRKQIMDNKTDHLEQHKKVLKHPKKTRFNVRKHIVIVDETARQWRCRYCGMSGYGETSRLYFHLAGVFRHPKCPSVPKEVFVNAWYHIYLKRRITAKKTRQQARSRSQTLGQSSEQQKNTNLVPDNPSLPSRNNDCSGVLSNYLTKLRDNAWKHSLIHDREKGHWKCKWCSLEGYHGITRLKWHLVGWQSRPQCRNVPEDVANTIRDKMISREKQKAGRSDLDVIDSCSMPCSSKSPQFVQENFTVVMQENGSSEDFNQAEINSNTLNSVCNTTHPPLNSNNPQVLQENGLYSSKSKSEKRTERNDCWSHWRYVLDGLMHLPGALEGPGIQSCIRDVLLYGSAEFGTVRDKVDMDSNRKVSSDGNTAQCQSVLVDVLRSENFALLCNVLGRIVHNDEERTRYFDFSMIDSRMKNGDYGRAPLLFKHDMKLVERERGSDDSEENLKGAVETSLEPINIVKSSALILSTSQTFNQLDQPDPMDVCEVQNSITCKVCGKVAKSDSILTCKRCMLACHISCTEPPMSSISTGSWWCKSCSAICNKSAEVDMALALYEPNCSHGNCVACKDLEFCRPPGCEETVSERSPIDNSRAIVISSAEPVEDVELPVVDVRGFCKMCGNPEDKDKRFLICGHTHCLYKYYHISCLKTKQIASDEQLDKPCWYCPSCLCRVCHSDRDDDLTILCDGCDEAYHLYCIRPRRTSIPKGKWYCSSCTIERTKEGWEKYEKKMLKLHRKDDPGLEARRYEAVDMILAAAKMLDEKQGT</sequence>
<reference evidence="8" key="3">
    <citation type="submission" date="2015-04" db="UniProtKB">
        <authorList>
            <consortium name="EnsemblPlants"/>
        </authorList>
    </citation>
    <scope>IDENTIFICATION</scope>
</reference>
<feature type="compositionally biased region" description="Polar residues" evidence="5">
    <location>
        <begin position="321"/>
        <end position="333"/>
    </location>
</feature>
<dbReference type="PROSITE" id="PS50016">
    <property type="entry name" value="ZF_PHD_2"/>
    <property type="match status" value="3"/>
</dbReference>
<evidence type="ECO:0000256" key="1">
    <source>
        <dbReference type="ARBA" id="ARBA00022723"/>
    </source>
</evidence>
<feature type="region of interest" description="Disordered" evidence="5">
    <location>
        <begin position="488"/>
        <end position="524"/>
    </location>
</feature>
<feature type="domain" description="PHD-type" evidence="6">
    <location>
        <begin position="879"/>
        <end position="929"/>
    </location>
</feature>
<dbReference type="Gene3D" id="2.30.30.1150">
    <property type="match status" value="1"/>
</dbReference>
<evidence type="ECO:0000256" key="2">
    <source>
        <dbReference type="ARBA" id="ARBA00022771"/>
    </source>
</evidence>
<accession>A0A0D9V1V4</accession>
<feature type="compositionally biased region" description="Basic residues" evidence="5">
    <location>
        <begin position="156"/>
        <end position="166"/>
    </location>
</feature>
<feature type="region of interest" description="Disordered" evidence="5">
    <location>
        <begin position="317"/>
        <end position="358"/>
    </location>
</feature>
<keyword evidence="3" id="KW-0862">Zinc</keyword>
<feature type="compositionally biased region" description="Polar residues" evidence="5">
    <location>
        <begin position="169"/>
        <end position="180"/>
    </location>
</feature>
<dbReference type="InterPro" id="IPR013083">
    <property type="entry name" value="Znf_RING/FYVE/PHD"/>
</dbReference>
<dbReference type="eggNOG" id="ENOG502QQIW">
    <property type="taxonomic scope" value="Eukaryota"/>
</dbReference>
<dbReference type="InterPro" id="IPR001965">
    <property type="entry name" value="Znf_PHD"/>
</dbReference>
<proteinExistence type="predicted"/>
<feature type="region of interest" description="Disordered" evidence="5">
    <location>
        <begin position="1"/>
        <end position="82"/>
    </location>
</feature>
<feature type="compositionally biased region" description="Basic and acidic residues" evidence="5">
    <location>
        <begin position="1"/>
        <end position="18"/>
    </location>
</feature>
<dbReference type="PANTHER" id="PTHR46951:SF3">
    <property type="entry name" value="OS01G0547200 PROTEIN"/>
    <property type="match status" value="1"/>
</dbReference>
<evidence type="ECO:0008006" key="10">
    <source>
        <dbReference type="Google" id="ProtNLM"/>
    </source>
</evidence>
<feature type="region of interest" description="Disordered" evidence="5">
    <location>
        <begin position="156"/>
        <end position="185"/>
    </location>
</feature>
<feature type="domain" description="PHD-type" evidence="6">
    <location>
        <begin position="1055"/>
        <end position="1105"/>
    </location>
</feature>
<dbReference type="STRING" id="77586.A0A0D9V1V4"/>
<evidence type="ECO:0000256" key="3">
    <source>
        <dbReference type="ARBA" id="ARBA00022833"/>
    </source>
</evidence>
<evidence type="ECO:0000259" key="6">
    <source>
        <dbReference type="PROSITE" id="PS50016"/>
    </source>
</evidence>
<name>A0A0D9V1V4_9ORYZ</name>
<evidence type="ECO:0000256" key="4">
    <source>
        <dbReference type="PROSITE-ProRule" id="PRU00027"/>
    </source>
</evidence>
<dbReference type="Pfam" id="PF00628">
    <property type="entry name" value="PHD"/>
    <property type="match status" value="2"/>
</dbReference>
<dbReference type="Proteomes" id="UP000032180">
    <property type="component" value="Chromosome 1"/>
</dbReference>
<dbReference type="SMART" id="SM00249">
    <property type="entry name" value="PHD"/>
    <property type="match status" value="3"/>
</dbReference>